<gene>
    <name evidence="6" type="ORF">MUK42_33093</name>
</gene>
<reference evidence="6" key="1">
    <citation type="submission" date="2022-05" db="EMBL/GenBank/DDBJ databases">
        <title>The Musa troglodytarum L. genome provides insights into the mechanism of non-climacteric behaviour and enrichment of carotenoids.</title>
        <authorList>
            <person name="Wang J."/>
        </authorList>
    </citation>
    <scope>NUCLEOTIDE SEQUENCE</scope>
    <source>
        <tissue evidence="6">Leaf</tissue>
    </source>
</reference>
<dbReference type="Proteomes" id="UP001055439">
    <property type="component" value="Chromosome 9"/>
</dbReference>
<comment type="similarity">
    <text evidence="1">Belongs to the universal ribosomal protein uL16 family.</text>
</comment>
<dbReference type="NCBIfam" id="NF003239">
    <property type="entry name" value="PRK04199.1-4"/>
    <property type="match status" value="1"/>
</dbReference>
<proteinExistence type="inferred from homology"/>
<dbReference type="InterPro" id="IPR047873">
    <property type="entry name" value="Ribosomal_uL16"/>
</dbReference>
<protein>
    <submittedName>
        <fullName evidence="6">Ribosomal protein L16p/L10e</fullName>
    </submittedName>
</protein>
<dbReference type="GO" id="GO:0005840">
    <property type="term" value="C:ribosome"/>
    <property type="evidence" value="ECO:0007669"/>
    <property type="project" value="UniProtKB-KW"/>
</dbReference>
<dbReference type="PANTHER" id="PTHR11726">
    <property type="entry name" value="60S RIBOSOMAL PROTEIN L10"/>
    <property type="match status" value="1"/>
</dbReference>
<name>A0A9E7LDW3_9LILI</name>
<dbReference type="CDD" id="cd01433">
    <property type="entry name" value="Ribosomal_L16_L10e"/>
    <property type="match status" value="1"/>
</dbReference>
<dbReference type="InterPro" id="IPR016180">
    <property type="entry name" value="Ribosomal_uL16_dom"/>
</dbReference>
<dbReference type="Pfam" id="PF00252">
    <property type="entry name" value="Ribosomal_L16"/>
    <property type="match status" value="1"/>
</dbReference>
<dbReference type="EMBL" id="CP097511">
    <property type="protein sequence ID" value="URE46879.1"/>
    <property type="molecule type" value="Genomic_DNA"/>
</dbReference>
<evidence type="ECO:0000256" key="3">
    <source>
        <dbReference type="ARBA" id="ARBA00023274"/>
    </source>
</evidence>
<evidence type="ECO:0000313" key="6">
    <source>
        <dbReference type="EMBL" id="URE46879.1"/>
    </source>
</evidence>
<accession>A0A9E7LDW3</accession>
<dbReference type="GO" id="GO:0006412">
    <property type="term" value="P:translation"/>
    <property type="evidence" value="ECO:0007669"/>
    <property type="project" value="InterPro"/>
</dbReference>
<sequence>MGRRPARCYRQIKNKPYPKSRYCRGVPDSKIRIYDVGMKKKGVDEFPFCVHLVSWEKENVSSEALEAARIACNKYMTKFAGKDAFHLRVRVHPFHVLRINKMLSCAGADRLQTGMRGAFGKPQGTCARWKSENRIAPDGVNAKVHEVGTTRQLQDQRVVSPPRHSEACSVPLLTTPSPPEDVAGRNTNPQFLDASEVVSPKDYQG</sequence>
<dbReference type="FunFam" id="3.90.1170.10:FF:000002">
    <property type="entry name" value="60S ribosomal protein L10"/>
    <property type="match status" value="1"/>
</dbReference>
<keyword evidence="7" id="KW-1185">Reference proteome</keyword>
<comment type="subunit">
    <text evidence="4">Component of the small ribosomal subunit. Mature ribosomes consist of a small (40S) and a large (60S) subunit. The 40S subunit contains about 33 different proteins and 1 molecule of RNA (18S). The 60S subunit contains about 49 different proteins and 3 molecules of RNA (25S, 5.8S and 5S).</text>
</comment>
<keyword evidence="2 6" id="KW-0689">Ribosomal protein</keyword>
<dbReference type="Gene3D" id="3.90.1170.10">
    <property type="entry name" value="Ribosomal protein L10e/L16"/>
    <property type="match status" value="1"/>
</dbReference>
<dbReference type="InterPro" id="IPR036920">
    <property type="entry name" value="Ribosomal_uL16_sf"/>
</dbReference>
<dbReference type="InterPro" id="IPR001197">
    <property type="entry name" value="Ribosomal_uL16_euk_arch"/>
</dbReference>
<evidence type="ECO:0000313" key="7">
    <source>
        <dbReference type="Proteomes" id="UP001055439"/>
    </source>
</evidence>
<dbReference type="SUPFAM" id="SSF54686">
    <property type="entry name" value="Ribosomal protein L16p/L10e"/>
    <property type="match status" value="1"/>
</dbReference>
<organism evidence="6 7">
    <name type="scientific">Musa troglodytarum</name>
    <name type="common">fe'i banana</name>
    <dbReference type="NCBI Taxonomy" id="320322"/>
    <lineage>
        <taxon>Eukaryota</taxon>
        <taxon>Viridiplantae</taxon>
        <taxon>Streptophyta</taxon>
        <taxon>Embryophyta</taxon>
        <taxon>Tracheophyta</taxon>
        <taxon>Spermatophyta</taxon>
        <taxon>Magnoliopsida</taxon>
        <taxon>Liliopsida</taxon>
        <taxon>Zingiberales</taxon>
        <taxon>Musaceae</taxon>
        <taxon>Musa</taxon>
    </lineage>
</organism>
<dbReference type="GO" id="GO:0003735">
    <property type="term" value="F:structural constituent of ribosome"/>
    <property type="evidence" value="ECO:0007669"/>
    <property type="project" value="InterPro"/>
</dbReference>
<evidence type="ECO:0000256" key="1">
    <source>
        <dbReference type="ARBA" id="ARBA00008931"/>
    </source>
</evidence>
<dbReference type="GO" id="GO:0010224">
    <property type="term" value="P:response to UV-B"/>
    <property type="evidence" value="ECO:0007669"/>
    <property type="project" value="UniProtKB-ARBA"/>
</dbReference>
<keyword evidence="3" id="KW-0687">Ribonucleoprotein</keyword>
<feature type="region of interest" description="Disordered" evidence="5">
    <location>
        <begin position="151"/>
        <end position="205"/>
    </location>
</feature>
<dbReference type="AlphaFoldDB" id="A0A9E7LDW3"/>
<dbReference type="OrthoDB" id="10258869at2759"/>
<evidence type="ECO:0000256" key="2">
    <source>
        <dbReference type="ARBA" id="ARBA00022980"/>
    </source>
</evidence>
<evidence type="ECO:0000256" key="4">
    <source>
        <dbReference type="ARBA" id="ARBA00026019"/>
    </source>
</evidence>
<evidence type="ECO:0000256" key="5">
    <source>
        <dbReference type="SAM" id="MobiDB-lite"/>
    </source>
</evidence>
<dbReference type="GO" id="GO:1990904">
    <property type="term" value="C:ribonucleoprotein complex"/>
    <property type="evidence" value="ECO:0007669"/>
    <property type="project" value="UniProtKB-KW"/>
</dbReference>